<feature type="domain" description="CTLH" evidence="7">
    <location>
        <begin position="148"/>
        <end position="205"/>
    </location>
</feature>
<dbReference type="PANTHER" id="PTHR12170:SF3">
    <property type="entry name" value="GH10162P"/>
    <property type="match status" value="1"/>
</dbReference>
<evidence type="ECO:0000313" key="10">
    <source>
        <dbReference type="Proteomes" id="UP001314170"/>
    </source>
</evidence>
<dbReference type="GO" id="GO:0043161">
    <property type="term" value="P:proteasome-mediated ubiquitin-dependent protein catabolic process"/>
    <property type="evidence" value="ECO:0007669"/>
    <property type="project" value="InterPro"/>
</dbReference>
<dbReference type="AlphaFoldDB" id="A0AAV1RCP3"/>
<name>A0AAV1RCP3_9ROSI</name>
<dbReference type="InterPro" id="IPR024964">
    <property type="entry name" value="CTLH/CRA"/>
</dbReference>
<evidence type="ECO:0000256" key="1">
    <source>
        <dbReference type="ARBA" id="ARBA00004496"/>
    </source>
</evidence>
<evidence type="ECO:0000256" key="2">
    <source>
        <dbReference type="ARBA" id="ARBA00022490"/>
    </source>
</evidence>
<dbReference type="InterPro" id="IPR013144">
    <property type="entry name" value="CRA_dom"/>
</dbReference>
<sequence>MELTTAKDAFDRVAKKQKLSFSKSQEVIDQLSHEIEQALVKIQSVEDSMSPVDQKSILTELKHKLIATSPLKQLEVSQKELNLNLSKFPKILEKSFPDISKAYRNVDFDYHIVNQIIASHFYRQGLFDFGDCLINEAGEPEAAALRSHFMELHQILEAMRIKNIEPALKWVSTNREKLMLNGSNLELKLHQLQFVEILKRGNRDDALNYAKTHLASFASSHMKEFQKLIVCVMWIGRLEKCPHSELFAPIHWEKLAEELTRDFCNFIGQSLRSPLSVAIAAGIEGLPTLLKLANVMAAKKQEWQALKQLPVPVELGKEFQFHSIFVCPVSRDQGSDENPPMLLPCLHVLCKQSIMKLSKGSSRQFKCPYCPAEASAAQCRQLCF</sequence>
<evidence type="ECO:0000256" key="3">
    <source>
        <dbReference type="ARBA" id="ARBA00022723"/>
    </source>
</evidence>
<dbReference type="PROSITE" id="PS51867">
    <property type="entry name" value="ZF_RING_GID"/>
    <property type="match status" value="1"/>
</dbReference>
<dbReference type="Pfam" id="PF10607">
    <property type="entry name" value="CTLH"/>
    <property type="match status" value="1"/>
</dbReference>
<dbReference type="InterPro" id="IPR006594">
    <property type="entry name" value="LisH"/>
</dbReference>
<dbReference type="PROSITE" id="PS50896">
    <property type="entry name" value="LISH"/>
    <property type="match status" value="1"/>
</dbReference>
<keyword evidence="4 6" id="KW-0863">Zinc-finger</keyword>
<feature type="domain" description="RING-Gid-type" evidence="8">
    <location>
        <begin position="327"/>
        <end position="370"/>
    </location>
</feature>
<dbReference type="GO" id="GO:0034657">
    <property type="term" value="C:GID complex"/>
    <property type="evidence" value="ECO:0007669"/>
    <property type="project" value="TreeGrafter"/>
</dbReference>
<evidence type="ECO:0000313" key="9">
    <source>
        <dbReference type="EMBL" id="CAK7330341.1"/>
    </source>
</evidence>
<dbReference type="Gene3D" id="3.30.40.10">
    <property type="entry name" value="Zinc/RING finger domain, C3HC4 (zinc finger)"/>
    <property type="match status" value="1"/>
</dbReference>
<dbReference type="SMART" id="SM00184">
    <property type="entry name" value="RING"/>
    <property type="match status" value="1"/>
</dbReference>
<comment type="caution">
    <text evidence="9">The sequence shown here is derived from an EMBL/GenBank/DDBJ whole genome shotgun (WGS) entry which is preliminary data.</text>
</comment>
<accession>A0AAV1RCP3</accession>
<dbReference type="InterPro" id="IPR027370">
    <property type="entry name" value="Znf-RING_euk"/>
</dbReference>
<dbReference type="InterPro" id="IPR044063">
    <property type="entry name" value="ZF_RING_GID"/>
</dbReference>
<keyword evidence="10" id="KW-1185">Reference proteome</keyword>
<protein>
    <submittedName>
        <fullName evidence="9">Uncharacterized protein</fullName>
    </submittedName>
</protein>
<evidence type="ECO:0000256" key="5">
    <source>
        <dbReference type="ARBA" id="ARBA00022833"/>
    </source>
</evidence>
<dbReference type="PANTHER" id="PTHR12170">
    <property type="entry name" value="MACROPHAGE ERYTHROBLAST ATTACHER-RELATED"/>
    <property type="match status" value="1"/>
</dbReference>
<dbReference type="CDD" id="cd16652">
    <property type="entry name" value="dRING_Rmd5p-like"/>
    <property type="match status" value="1"/>
</dbReference>
<dbReference type="GO" id="GO:0005634">
    <property type="term" value="C:nucleus"/>
    <property type="evidence" value="ECO:0007669"/>
    <property type="project" value="TreeGrafter"/>
</dbReference>
<evidence type="ECO:0000259" key="8">
    <source>
        <dbReference type="PROSITE" id="PS51867"/>
    </source>
</evidence>
<dbReference type="EMBL" id="CAWUPB010000913">
    <property type="protein sequence ID" value="CAK7330341.1"/>
    <property type="molecule type" value="Genomic_DNA"/>
</dbReference>
<keyword evidence="3" id="KW-0479">Metal-binding</keyword>
<evidence type="ECO:0000256" key="4">
    <source>
        <dbReference type="ARBA" id="ARBA00022771"/>
    </source>
</evidence>
<dbReference type="InterPro" id="IPR013083">
    <property type="entry name" value="Znf_RING/FYVE/PHD"/>
</dbReference>
<reference evidence="9 10" key="1">
    <citation type="submission" date="2024-01" db="EMBL/GenBank/DDBJ databases">
        <authorList>
            <person name="Waweru B."/>
        </authorList>
    </citation>
    <scope>NUCLEOTIDE SEQUENCE [LARGE SCALE GENOMIC DNA]</scope>
</reference>
<dbReference type="GO" id="GO:0061630">
    <property type="term" value="F:ubiquitin protein ligase activity"/>
    <property type="evidence" value="ECO:0007669"/>
    <property type="project" value="InterPro"/>
</dbReference>
<evidence type="ECO:0000259" key="7">
    <source>
        <dbReference type="PROSITE" id="PS50897"/>
    </source>
</evidence>
<dbReference type="GO" id="GO:0005737">
    <property type="term" value="C:cytoplasm"/>
    <property type="evidence" value="ECO:0007669"/>
    <property type="project" value="UniProtKB-SubCell"/>
</dbReference>
<comment type="subcellular location">
    <subcellularLocation>
        <location evidence="1">Cytoplasm</location>
    </subcellularLocation>
</comment>
<dbReference type="GO" id="GO:0008270">
    <property type="term" value="F:zinc ion binding"/>
    <property type="evidence" value="ECO:0007669"/>
    <property type="project" value="UniProtKB-KW"/>
</dbReference>
<organism evidence="9 10">
    <name type="scientific">Dovyalis caffra</name>
    <dbReference type="NCBI Taxonomy" id="77055"/>
    <lineage>
        <taxon>Eukaryota</taxon>
        <taxon>Viridiplantae</taxon>
        <taxon>Streptophyta</taxon>
        <taxon>Embryophyta</taxon>
        <taxon>Tracheophyta</taxon>
        <taxon>Spermatophyta</taxon>
        <taxon>Magnoliopsida</taxon>
        <taxon>eudicotyledons</taxon>
        <taxon>Gunneridae</taxon>
        <taxon>Pentapetalae</taxon>
        <taxon>rosids</taxon>
        <taxon>fabids</taxon>
        <taxon>Malpighiales</taxon>
        <taxon>Salicaceae</taxon>
        <taxon>Flacourtieae</taxon>
        <taxon>Dovyalis</taxon>
    </lineage>
</organism>
<dbReference type="PROSITE" id="PS50897">
    <property type="entry name" value="CTLH"/>
    <property type="match status" value="1"/>
</dbReference>
<dbReference type="InterPro" id="IPR045098">
    <property type="entry name" value="Fyv10_fam"/>
</dbReference>
<keyword evidence="2" id="KW-0963">Cytoplasm</keyword>
<dbReference type="InterPro" id="IPR001841">
    <property type="entry name" value="Znf_RING"/>
</dbReference>
<dbReference type="SUPFAM" id="SSF57850">
    <property type="entry name" value="RING/U-box"/>
    <property type="match status" value="1"/>
</dbReference>
<dbReference type="SMART" id="SM00757">
    <property type="entry name" value="CRA"/>
    <property type="match status" value="1"/>
</dbReference>
<dbReference type="InterPro" id="IPR006595">
    <property type="entry name" value="CTLH_C"/>
</dbReference>
<dbReference type="FunFam" id="3.30.40.10:FF:000143">
    <property type="entry name" value="Regulator of gluconeogenesis Rmd5"/>
    <property type="match status" value="1"/>
</dbReference>
<dbReference type="Proteomes" id="UP001314170">
    <property type="component" value="Unassembled WGS sequence"/>
</dbReference>
<gene>
    <name evidence="9" type="ORF">DCAF_LOCUS7908</name>
</gene>
<feature type="zinc finger region" description="RING-Gid-type" evidence="6">
    <location>
        <begin position="327"/>
        <end position="370"/>
    </location>
</feature>
<dbReference type="InterPro" id="IPR037683">
    <property type="entry name" value="Rmd5_dRing"/>
</dbReference>
<evidence type="ECO:0000256" key="6">
    <source>
        <dbReference type="PROSITE-ProRule" id="PRU01215"/>
    </source>
</evidence>
<proteinExistence type="predicted"/>
<keyword evidence="5" id="KW-0862">Zinc</keyword>
<dbReference type="SMART" id="SM00668">
    <property type="entry name" value="CTLH"/>
    <property type="match status" value="1"/>
</dbReference>
<dbReference type="Pfam" id="PF13445">
    <property type="entry name" value="zf-RING_UBOX"/>
    <property type="match status" value="1"/>
</dbReference>